<organism evidence="2">
    <name type="scientific">Siphoviridae sp. ct9iM43</name>
    <dbReference type="NCBI Taxonomy" id="2826177"/>
    <lineage>
        <taxon>Viruses</taxon>
        <taxon>Duplodnaviria</taxon>
        <taxon>Heunggongvirae</taxon>
        <taxon>Uroviricota</taxon>
        <taxon>Caudoviricetes</taxon>
    </lineage>
</organism>
<dbReference type="EMBL" id="BK014812">
    <property type="protein sequence ID" value="DAD76887.1"/>
    <property type="molecule type" value="Genomic_DNA"/>
</dbReference>
<reference evidence="2" key="1">
    <citation type="journal article" date="2021" name="Proc. Natl. Acad. Sci. U.S.A.">
        <title>A Catalog of Tens of Thousands of Viruses from Human Metagenomes Reveals Hidden Associations with Chronic Diseases.</title>
        <authorList>
            <person name="Tisza M.J."/>
            <person name="Buck C.B."/>
        </authorList>
    </citation>
    <scope>NUCLEOTIDE SEQUENCE</scope>
    <source>
        <strain evidence="2">Ct9iM43</strain>
    </source>
</reference>
<evidence type="ECO:0000313" key="2">
    <source>
        <dbReference type="EMBL" id="DAD76887.1"/>
    </source>
</evidence>
<evidence type="ECO:0000256" key="1">
    <source>
        <dbReference type="SAM" id="MobiDB-lite"/>
    </source>
</evidence>
<sequence>MYLKFLRDKETDVGGVTETTVELTTEEMKSKITELENQGTAKDGENSKLKKDLETLQKKLSKLENEGKTKEQLDKEEKEKIERELQEKTNEINLMKLEVSKAKLVAENKISEHFTDLIALSPEMTEEELKKVITNVAKKQEAFKNDLLKDYSITKTAEGTLKAENGKDFVDNMLENREQLDTDLTKFM</sequence>
<evidence type="ECO:0008006" key="3">
    <source>
        <dbReference type="Google" id="ProtNLM"/>
    </source>
</evidence>
<feature type="region of interest" description="Disordered" evidence="1">
    <location>
        <begin position="29"/>
        <end position="49"/>
    </location>
</feature>
<protein>
    <recommendedName>
        <fullName evidence="3">DUF4355 domain-containing protein</fullName>
    </recommendedName>
</protein>
<name>A0A8S5M472_9CAUD</name>
<proteinExistence type="predicted"/>
<accession>A0A8S5M472</accession>